<accession>A0A6I4UII4</accession>
<dbReference type="Proteomes" id="UP000430021">
    <property type="component" value="Unassembled WGS sequence"/>
</dbReference>
<proteinExistence type="predicted"/>
<dbReference type="EMBL" id="JACICE010000001">
    <property type="protein sequence ID" value="MBB3775256.1"/>
    <property type="molecule type" value="Genomic_DNA"/>
</dbReference>
<feature type="domain" description="PIN" evidence="1">
    <location>
        <begin position="4"/>
        <end position="121"/>
    </location>
</feature>
<dbReference type="PANTHER" id="PTHR36173">
    <property type="entry name" value="RIBONUCLEASE VAPC16-RELATED"/>
    <property type="match status" value="1"/>
</dbReference>
<keyword evidence="5" id="KW-1185">Reference proteome</keyword>
<evidence type="ECO:0000259" key="1">
    <source>
        <dbReference type="Pfam" id="PF01850"/>
    </source>
</evidence>
<evidence type="ECO:0000313" key="3">
    <source>
        <dbReference type="EMBL" id="MXP37123.1"/>
    </source>
</evidence>
<reference evidence="3 4" key="1">
    <citation type="submission" date="2019-12" db="EMBL/GenBank/DDBJ databases">
        <title>Genomic-based taxomic classification of the family Erythrobacteraceae.</title>
        <authorList>
            <person name="Xu L."/>
        </authorList>
    </citation>
    <scope>NUCLEOTIDE SEQUENCE [LARGE SCALE GENOMIC DNA]</scope>
    <source>
        <strain evidence="3 4">JCM 10282</strain>
    </source>
</reference>
<dbReference type="EMBL" id="WTYB01000001">
    <property type="protein sequence ID" value="MXP37123.1"/>
    <property type="molecule type" value="Genomic_DNA"/>
</dbReference>
<sequence length="128" mass="14130">MRLLLDTHALIWWLAGDEALSRRARDAIADEANEIIVSAASAMEIATKFRIGKLPGAAVLAQDFEAIIAEQGFGELPISVHLARLAGEMNIAHKDPFDRFLIAQAQAEDMVLVSNEELFDGFAIKRLW</sequence>
<dbReference type="Proteomes" id="UP000548685">
    <property type="component" value="Unassembled WGS sequence"/>
</dbReference>
<dbReference type="RefSeq" id="WP_160759286.1">
    <property type="nucleotide sequence ID" value="NZ_BAAADZ010000002.1"/>
</dbReference>
<comment type="caution">
    <text evidence="3">The sequence shown here is derived from an EMBL/GenBank/DDBJ whole genome shotgun (WGS) entry which is preliminary data.</text>
</comment>
<dbReference type="AlphaFoldDB" id="A0A6I4UII4"/>
<gene>
    <name evidence="2" type="ORF">FHS52_001199</name>
    <name evidence="3" type="ORF">GRI59_00660</name>
</gene>
<name>A0A6I4UII4_9SPHN</name>
<evidence type="ECO:0000313" key="4">
    <source>
        <dbReference type="Proteomes" id="UP000430021"/>
    </source>
</evidence>
<reference evidence="2 5" key="2">
    <citation type="submission" date="2020-08" db="EMBL/GenBank/DDBJ databases">
        <title>Genomic Encyclopedia of Type Strains, Phase IV (KMG-IV): sequencing the most valuable type-strain genomes for metagenomic binning, comparative biology and taxonomic classification.</title>
        <authorList>
            <person name="Goeker M."/>
        </authorList>
    </citation>
    <scope>NUCLEOTIDE SEQUENCE [LARGE SCALE GENOMIC DNA]</scope>
    <source>
        <strain evidence="2 5">DSM 8510</strain>
    </source>
</reference>
<dbReference type="Pfam" id="PF01850">
    <property type="entry name" value="PIN"/>
    <property type="match status" value="1"/>
</dbReference>
<dbReference type="InterPro" id="IPR029060">
    <property type="entry name" value="PIN-like_dom_sf"/>
</dbReference>
<dbReference type="InterPro" id="IPR002716">
    <property type="entry name" value="PIN_dom"/>
</dbReference>
<dbReference type="InterPro" id="IPR041705">
    <property type="entry name" value="PIN_Sll0205"/>
</dbReference>
<evidence type="ECO:0000313" key="2">
    <source>
        <dbReference type="EMBL" id="MBB3775256.1"/>
    </source>
</evidence>
<protein>
    <submittedName>
        <fullName evidence="2">PIN domain nuclease of toxin-antitoxin system</fullName>
    </submittedName>
    <submittedName>
        <fullName evidence="3">PIN domain-containing protein</fullName>
    </submittedName>
</protein>
<dbReference type="SUPFAM" id="SSF88723">
    <property type="entry name" value="PIN domain-like"/>
    <property type="match status" value="1"/>
</dbReference>
<dbReference type="Gene3D" id="3.40.50.1010">
    <property type="entry name" value="5'-nuclease"/>
    <property type="match status" value="1"/>
</dbReference>
<organism evidence="3 4">
    <name type="scientific">Erythrobacter ramosus</name>
    <dbReference type="NCBI Taxonomy" id="35811"/>
    <lineage>
        <taxon>Bacteria</taxon>
        <taxon>Pseudomonadati</taxon>
        <taxon>Pseudomonadota</taxon>
        <taxon>Alphaproteobacteria</taxon>
        <taxon>Sphingomonadales</taxon>
        <taxon>Erythrobacteraceae</taxon>
        <taxon>Erythrobacter/Porphyrobacter group</taxon>
        <taxon>Erythrobacter</taxon>
    </lineage>
</organism>
<dbReference type="InterPro" id="IPR052919">
    <property type="entry name" value="TA_system_RNase"/>
</dbReference>
<evidence type="ECO:0000313" key="5">
    <source>
        <dbReference type="Proteomes" id="UP000548685"/>
    </source>
</evidence>
<dbReference type="PANTHER" id="PTHR36173:SF2">
    <property type="entry name" value="RIBONUCLEASE VAPC16"/>
    <property type="match status" value="1"/>
</dbReference>
<dbReference type="CDD" id="cd09872">
    <property type="entry name" value="PIN_Sll0205-like"/>
    <property type="match status" value="1"/>
</dbReference>
<dbReference type="OrthoDB" id="9798990at2"/>